<feature type="compositionally biased region" description="Basic and acidic residues" evidence="16">
    <location>
        <begin position="721"/>
        <end position="734"/>
    </location>
</feature>
<dbReference type="PROSITE" id="PS51192">
    <property type="entry name" value="HELICASE_ATP_BIND_1"/>
    <property type="match status" value="1"/>
</dbReference>
<dbReference type="GO" id="GO:0003677">
    <property type="term" value="F:DNA binding"/>
    <property type="evidence" value="ECO:0007669"/>
    <property type="project" value="UniProtKB-UniRule"/>
</dbReference>
<evidence type="ECO:0000256" key="10">
    <source>
        <dbReference type="ARBA" id="ARBA00023236"/>
    </source>
</evidence>
<keyword evidence="9 13" id="KW-0234">DNA repair</keyword>
<evidence type="ECO:0000256" key="2">
    <source>
        <dbReference type="ARBA" id="ARBA00008533"/>
    </source>
</evidence>
<dbReference type="GO" id="GO:0009381">
    <property type="term" value="F:excinuclease ABC activity"/>
    <property type="evidence" value="ECO:0007669"/>
    <property type="project" value="UniProtKB-UniRule"/>
</dbReference>
<dbReference type="PROSITE" id="PS51194">
    <property type="entry name" value="HELICASE_CTER"/>
    <property type="match status" value="1"/>
</dbReference>
<evidence type="ECO:0000256" key="7">
    <source>
        <dbReference type="ARBA" id="ARBA00022840"/>
    </source>
</evidence>
<dbReference type="EMBL" id="QBKA01000002">
    <property type="protein sequence ID" value="RDC59491.1"/>
    <property type="molecule type" value="Genomic_DNA"/>
</dbReference>
<keyword evidence="21" id="KW-1185">Reference proteome</keyword>
<dbReference type="InterPro" id="IPR006935">
    <property type="entry name" value="Helicase/UvrB_N"/>
</dbReference>
<dbReference type="InterPro" id="IPR041471">
    <property type="entry name" value="UvrB_inter"/>
</dbReference>
<feature type="domain" description="Helicase C-terminal" evidence="19">
    <location>
        <begin position="487"/>
        <end position="649"/>
    </location>
</feature>
<evidence type="ECO:0000256" key="1">
    <source>
        <dbReference type="ARBA" id="ARBA00004496"/>
    </source>
</evidence>
<evidence type="ECO:0000256" key="3">
    <source>
        <dbReference type="ARBA" id="ARBA00022490"/>
    </source>
</evidence>
<keyword evidence="10 13" id="KW-0742">SOS response</keyword>
<keyword evidence="7 13" id="KW-0067">ATP-binding</keyword>
<evidence type="ECO:0000259" key="19">
    <source>
        <dbReference type="PROSITE" id="PS51194"/>
    </source>
</evidence>
<feature type="binding site" evidence="13">
    <location>
        <begin position="95"/>
        <end position="102"/>
    </location>
    <ligand>
        <name>ATP</name>
        <dbReference type="ChEBI" id="CHEBI:30616"/>
    </ligand>
</feature>
<comment type="similarity">
    <text evidence="2 13 14">Belongs to the UvrB family.</text>
</comment>
<dbReference type="SMART" id="SM00490">
    <property type="entry name" value="HELICc"/>
    <property type="match status" value="1"/>
</dbReference>
<dbReference type="CDD" id="cd17916">
    <property type="entry name" value="DEXHc_UvrB"/>
    <property type="match status" value="1"/>
</dbReference>
<dbReference type="PANTHER" id="PTHR24029:SF0">
    <property type="entry name" value="UVRABC SYSTEM PROTEIN B"/>
    <property type="match status" value="1"/>
</dbReference>
<evidence type="ECO:0000256" key="9">
    <source>
        <dbReference type="ARBA" id="ARBA00023204"/>
    </source>
</evidence>
<dbReference type="GO" id="GO:0009432">
    <property type="term" value="P:SOS response"/>
    <property type="evidence" value="ECO:0007669"/>
    <property type="project" value="UniProtKB-UniRule"/>
</dbReference>
<dbReference type="InterPro" id="IPR014001">
    <property type="entry name" value="Helicase_ATP-bd"/>
</dbReference>
<dbReference type="Gene3D" id="3.40.50.300">
    <property type="entry name" value="P-loop containing nucleotide triphosphate hydrolases"/>
    <property type="match status" value="3"/>
</dbReference>
<dbReference type="Pfam" id="PF17757">
    <property type="entry name" value="UvrB_inter"/>
    <property type="match status" value="1"/>
</dbReference>
<dbReference type="Proteomes" id="UP000253727">
    <property type="component" value="Unassembled WGS sequence"/>
</dbReference>
<evidence type="ECO:0000256" key="15">
    <source>
        <dbReference type="SAM" id="Coils"/>
    </source>
</evidence>
<dbReference type="GO" id="GO:0006289">
    <property type="term" value="P:nucleotide-excision repair"/>
    <property type="evidence" value="ECO:0007669"/>
    <property type="project" value="UniProtKB-UniRule"/>
</dbReference>
<dbReference type="InterPro" id="IPR024759">
    <property type="entry name" value="UvrB_YAD/RRR_dom"/>
</dbReference>
<keyword evidence="6 13" id="KW-0228">DNA excision</keyword>
<evidence type="ECO:0000256" key="6">
    <source>
        <dbReference type="ARBA" id="ARBA00022769"/>
    </source>
</evidence>
<evidence type="ECO:0000256" key="13">
    <source>
        <dbReference type="HAMAP-Rule" id="MF_00204"/>
    </source>
</evidence>
<evidence type="ECO:0000313" key="20">
    <source>
        <dbReference type="EMBL" id="RDC59491.1"/>
    </source>
</evidence>
<dbReference type="SMART" id="SM00487">
    <property type="entry name" value="DEXDc"/>
    <property type="match status" value="1"/>
</dbReference>
<dbReference type="InterPro" id="IPR001650">
    <property type="entry name" value="Helicase_C-like"/>
</dbReference>
<dbReference type="InterPro" id="IPR027417">
    <property type="entry name" value="P-loop_NTPase"/>
</dbReference>
<dbReference type="NCBIfam" id="NF003673">
    <property type="entry name" value="PRK05298.1"/>
    <property type="match status" value="1"/>
</dbReference>
<accession>A0A369Q3M6</accession>
<reference evidence="20 21" key="1">
    <citation type="submission" date="2018-04" db="EMBL/GenBank/DDBJ databases">
        <title>Altererythrobacter sp. HME9302 genome sequencing and assembly.</title>
        <authorList>
            <person name="Kang H."/>
            <person name="Kim H."/>
            <person name="Joh K."/>
        </authorList>
    </citation>
    <scope>NUCLEOTIDE SEQUENCE [LARGE SCALE GENOMIC DNA]</scope>
    <source>
        <strain evidence="20 21">HME9302</strain>
    </source>
</reference>
<dbReference type="Gene3D" id="4.10.860.10">
    <property type="entry name" value="UVR domain"/>
    <property type="match status" value="1"/>
</dbReference>
<gene>
    <name evidence="13" type="primary">uvrB</name>
    <name evidence="20" type="ORF">HME9302_00681</name>
</gene>
<evidence type="ECO:0000259" key="17">
    <source>
        <dbReference type="PROSITE" id="PS50151"/>
    </source>
</evidence>
<dbReference type="InterPro" id="IPR001943">
    <property type="entry name" value="UVR_dom"/>
</dbReference>
<keyword evidence="4 13" id="KW-0547">Nucleotide-binding</keyword>
<proteinExistence type="inferred from homology"/>
<keyword evidence="15" id="KW-0175">Coiled coil</keyword>
<organism evidence="20 21">
    <name type="scientific">Alteripontixanthobacter maritimus</name>
    <dbReference type="NCBI Taxonomy" id="2161824"/>
    <lineage>
        <taxon>Bacteria</taxon>
        <taxon>Pseudomonadati</taxon>
        <taxon>Pseudomonadota</taxon>
        <taxon>Alphaproteobacteria</taxon>
        <taxon>Sphingomonadales</taxon>
        <taxon>Erythrobacteraceae</taxon>
        <taxon>Alteripontixanthobacter</taxon>
    </lineage>
</organism>
<dbReference type="Pfam" id="PF00271">
    <property type="entry name" value="Helicase_C"/>
    <property type="match status" value="1"/>
</dbReference>
<evidence type="ECO:0000256" key="12">
    <source>
        <dbReference type="ARBA" id="ARBA00029504"/>
    </source>
</evidence>
<feature type="domain" description="Helicase ATP-binding" evidence="18">
    <location>
        <begin position="82"/>
        <end position="232"/>
    </location>
</feature>
<comment type="caution">
    <text evidence="20">The sequence shown here is derived from an EMBL/GenBank/DDBJ whole genome shotgun (WGS) entry which is preliminary data.</text>
</comment>
<comment type="domain">
    <text evidence="13">The beta-hairpin motif is involved in DNA binding.</text>
</comment>
<dbReference type="SUPFAM" id="SSF46600">
    <property type="entry name" value="C-terminal UvrC-binding domain of UvrB"/>
    <property type="match status" value="1"/>
</dbReference>
<dbReference type="GO" id="GO:0005524">
    <property type="term" value="F:ATP binding"/>
    <property type="evidence" value="ECO:0007669"/>
    <property type="project" value="UniProtKB-UniRule"/>
</dbReference>
<comment type="subunit">
    <text evidence="11 13 14">Forms a heterotetramer with UvrA during the search for lesions. Interacts with UvrC in an incision complex.</text>
</comment>
<feature type="region of interest" description="Disordered" evidence="16">
    <location>
        <begin position="38"/>
        <end position="58"/>
    </location>
</feature>
<evidence type="ECO:0000313" key="21">
    <source>
        <dbReference type="Proteomes" id="UP000253727"/>
    </source>
</evidence>
<dbReference type="GO" id="GO:0009380">
    <property type="term" value="C:excinuclease repair complex"/>
    <property type="evidence" value="ECO:0007669"/>
    <property type="project" value="InterPro"/>
</dbReference>
<evidence type="ECO:0000259" key="18">
    <source>
        <dbReference type="PROSITE" id="PS51192"/>
    </source>
</evidence>
<evidence type="ECO:0000256" key="8">
    <source>
        <dbReference type="ARBA" id="ARBA00022881"/>
    </source>
</evidence>
<comment type="subcellular location">
    <subcellularLocation>
        <location evidence="1 13 14">Cytoplasm</location>
    </subcellularLocation>
</comment>
<evidence type="ECO:0000256" key="4">
    <source>
        <dbReference type="ARBA" id="ARBA00022741"/>
    </source>
</evidence>
<dbReference type="InterPro" id="IPR004807">
    <property type="entry name" value="UvrB"/>
</dbReference>
<dbReference type="SUPFAM" id="SSF52540">
    <property type="entry name" value="P-loop containing nucleoside triphosphate hydrolases"/>
    <property type="match status" value="2"/>
</dbReference>
<dbReference type="GO" id="GO:0005737">
    <property type="term" value="C:cytoplasm"/>
    <property type="evidence" value="ECO:0007669"/>
    <property type="project" value="UniProtKB-SubCell"/>
</dbReference>
<dbReference type="NCBIfam" id="TIGR00631">
    <property type="entry name" value="uvrb"/>
    <property type="match status" value="1"/>
</dbReference>
<evidence type="ECO:0000256" key="14">
    <source>
        <dbReference type="RuleBase" id="RU003587"/>
    </source>
</evidence>
<comment type="function">
    <text evidence="13">The UvrABC repair system catalyzes the recognition and processing of DNA lesions. A damage recognition complex composed of 2 UvrA and 2 UvrB subunits scans DNA for abnormalities. Upon binding of the UvrA(2)B(2) complex to a putative damaged site, the DNA wraps around one UvrB monomer. DNA wrap is dependent on ATP binding by UvrB and probably causes local melting of the DNA helix, facilitating insertion of UvrB beta-hairpin between the DNA strands. Then UvrB probes one DNA strand for the presence of a lesion. If a lesion is found the UvrA subunits dissociate and the UvrB-DNA preincision complex is formed. This complex is subsequently bound by UvrC and the second UvrB is released. If no lesion is found, the DNA wraps around the other UvrB subunit that will check the other stand for damage.</text>
</comment>
<feature type="coiled-coil region" evidence="15">
    <location>
        <begin position="313"/>
        <end position="340"/>
    </location>
</feature>
<evidence type="ECO:0000256" key="5">
    <source>
        <dbReference type="ARBA" id="ARBA00022763"/>
    </source>
</evidence>
<dbReference type="PROSITE" id="PS50151">
    <property type="entry name" value="UVR"/>
    <property type="match status" value="1"/>
</dbReference>
<dbReference type="Pfam" id="PF12344">
    <property type="entry name" value="UvrB"/>
    <property type="match status" value="1"/>
</dbReference>
<dbReference type="Pfam" id="PF02151">
    <property type="entry name" value="UVR"/>
    <property type="match status" value="1"/>
</dbReference>
<feature type="compositionally biased region" description="Basic residues" evidence="16">
    <location>
        <begin position="738"/>
        <end position="753"/>
    </location>
</feature>
<dbReference type="Gene3D" id="6.10.140.240">
    <property type="match status" value="1"/>
</dbReference>
<dbReference type="InterPro" id="IPR036876">
    <property type="entry name" value="UVR_dom_sf"/>
</dbReference>
<dbReference type="HAMAP" id="MF_00204">
    <property type="entry name" value="UvrB"/>
    <property type="match status" value="1"/>
</dbReference>
<feature type="domain" description="UVR" evidence="17">
    <location>
        <begin position="680"/>
        <end position="715"/>
    </location>
</feature>
<dbReference type="CDD" id="cd18790">
    <property type="entry name" value="SF2_C_UvrB"/>
    <property type="match status" value="1"/>
</dbReference>
<feature type="region of interest" description="Disordered" evidence="16">
    <location>
        <begin position="713"/>
        <end position="753"/>
    </location>
</feature>
<dbReference type="AlphaFoldDB" id="A0A369Q3M6"/>
<protein>
    <recommendedName>
        <fullName evidence="12 13">UvrABC system protein B</fullName>
        <shortName evidence="13">Protein UvrB</shortName>
    </recommendedName>
    <alternativeName>
        <fullName evidence="13">Excinuclease ABC subunit B</fullName>
    </alternativeName>
</protein>
<evidence type="ECO:0000256" key="11">
    <source>
        <dbReference type="ARBA" id="ARBA00026033"/>
    </source>
</evidence>
<keyword evidence="3 13" id="KW-0963">Cytoplasm</keyword>
<dbReference type="PANTHER" id="PTHR24029">
    <property type="entry name" value="UVRABC SYSTEM PROTEIN B"/>
    <property type="match status" value="1"/>
</dbReference>
<dbReference type="GO" id="GO:0016887">
    <property type="term" value="F:ATP hydrolysis activity"/>
    <property type="evidence" value="ECO:0007669"/>
    <property type="project" value="InterPro"/>
</dbReference>
<sequence>MLATPAVTASRGRLPRPPLFPIWSAMAELVIRRGLEEPDTTGEFKPHKPVRPNKSMGGRKFELVSDYSPAGDQPRAIAELVQGVKDGEQTQTLLGVTGSGKTFTMAKVIEATQRPALILAPNKILAAQLYGEFKSFFPNNAVEYFVSYYDYYQPEAYVARSDTYIEKESSVNEAIDRMRHSATRSLLERDDVIIVASVSCLYGIGSVETYSAMIFDIKAGETVDQRELIRKLVALQYKRNDAGFGRGNFRVRGDNLEIYPSHYEDMAWRISFFGDDIEEIHEFDPLTGKKGASLKTVRIYANSHYVTPGPTMKQAASAIKFELTERLKELQEEGLLLEAQRLEQRTNFDLEMIAATGSCAGIENYSRFLTGRLPGEPPPTLFEYLPENALLFVDESHQTVPQIGAMAKGDHRRKLTLAEYGFRLPSCIDNRPLRFNEWDAMRPQTFAVSATPGGWEMEQTGGVFAEQVIRPTGLIDPPIEIRPVEDQVQDCIEECRKVAANGYRTLVTTLTKRMSEDLTEFMHEAGLKVRYMHSDVETLERIELIRDLRLGVYDVLVGINLLREGLDIPECGLVAILDADKEGFLRSETSLIQTIGRAARNVDGKVILYADRITGSMERAMAETERRREKQRAYNEEHDITPRTITRGIADIVSISAANDGMSNADDDNAPANLVGHNLRAYIEDLEKQMRAAAADLEFETAGRLRDEIRSLENDELGLPELEHKAPKVGRSNEGKPGTRKTRYGQKKKRWGK</sequence>
<feature type="short sequence motif" description="Beta-hairpin" evidence="13">
    <location>
        <begin position="148"/>
        <end position="171"/>
    </location>
</feature>
<keyword evidence="8 13" id="KW-0267">Excision nuclease</keyword>
<keyword evidence="5 13" id="KW-0227">DNA damage</keyword>
<dbReference type="Pfam" id="PF04851">
    <property type="entry name" value="ResIII"/>
    <property type="match status" value="1"/>
</dbReference>
<evidence type="ECO:0000256" key="16">
    <source>
        <dbReference type="SAM" id="MobiDB-lite"/>
    </source>
</evidence>
<name>A0A369Q3M6_9SPHN</name>